<sequence>MLLLLLAAAATLLLREPISNSSSSSSGPLAASAPHILLAAAGESLDGDNASSSSSDSSSSNNDSSSSSSGGAVSPAEENTGTAPAEAEAAAAAAEESAAAEASESGDLSAATGNDNAETGDAAAAAAAAAEVAGSSSAASPKAGEPSSAAAAAAAAAAPAGAAAGISRSSSSSSSSSPSSSAAAAAAAAAAADDDAPPVPCLMRRPYSESRGGFMKVPQSFLDRRRDGDISAEELEEQINKLFAADEEQIERQSAAIARSVDASRTSGQQKGRIIIGVADLQAGDRDFDLLLQRRQESSSSSSSSRTISTRAEAEAMGRAAIHAEELQQQQVVGDVKVLPEVGLVVVDFKPESSETQIKETVKNIWLRSPAAWLIEADSEVKIREPPAAAAAAAARGAAAAKAAAEEGRATSPFRADAENPRQLMETDSMYASNSSSSNNSSSSSNSNSNSKARQQQQQRLEKTAARKQKQQEIKALQTDAKAATKKERTSSSKQQQQLRQTKSKPMKEQREGPQQKQHKLRAQQQQEEKQQQQRARPQKQQKPTKLKAQQREDSSSSSSSSKKGAVPSVPLSISASLGPEPNDGYRQQIQIPPPSAATPQQLNYGGNVRRLQSAAAAAAEIEDALDLPTAVEAYDDDDITEQREEFLARDDPRPNDVYFTRQWGLTHKTLGCNMLEAWRLVYRRRQQQREAAAAAAAAAEASSDPEAAAAAAAAVRSSEEPIVVAVIDTGVDYTHEDLQGRLWKNHKEIPNNGIDDDGNGYVDDYDGYDFEQGRPDPMDIHGHGTHVAGIVAAAANNGIGIAGANWRVKLMPLKFEKRSSAAVEAIAYSLQMGAKVSTNSWGFSFRSEALRLALELAETQGQLFVAAVDNAGADNTTKDFPPNWGYDWRTGRGFRNLLRVANLAPTGKLSASSNYGNTPAAATAAAAAAAAAVAAAAAAAGGLSADDAYCEDDDKDDDNAAGDVAGDAGRYNVDIAAPGTDIISTLPASQFGDRYGYKSGTSMATPLVAGIAALVWGERPRLSAAEVREVLLFSVSPLASLKDTVATGGVVNAAAAVKVAHALNKLDSGIESPEAVAFIRWQQQQHMEQQQLIAASTSSSSSSNAAATKNTHDPSFPSTTGAAGGAAIPSPINNPSAAAAAAAAHPGAVTYPYDPTATAGYPYPVLVVPTPQGTIPSAASAYSPSPDTSSSSSSSSSSNESSKAATSSASSPLHFFSRLLDPFALFARFVRMDADTAKSN</sequence>
<dbReference type="InterPro" id="IPR015500">
    <property type="entry name" value="Peptidase_S8_subtilisin-rel"/>
</dbReference>
<dbReference type="InterPro" id="IPR022398">
    <property type="entry name" value="Peptidase_S8_His-AS"/>
</dbReference>
<evidence type="ECO:0000256" key="4">
    <source>
        <dbReference type="ARBA" id="ARBA00022825"/>
    </source>
</evidence>
<evidence type="ECO:0000256" key="5">
    <source>
        <dbReference type="ARBA" id="ARBA00023145"/>
    </source>
</evidence>
<evidence type="ECO:0000313" key="15">
    <source>
        <dbReference type="Proteomes" id="UP000030744"/>
    </source>
</evidence>
<keyword evidence="4 9" id="KW-0720">Serine protease</keyword>
<evidence type="ECO:0000256" key="10">
    <source>
        <dbReference type="RuleBase" id="RU003355"/>
    </source>
</evidence>
<feature type="chain" id="PRO_5012859070" description="subtilisin" evidence="12">
    <location>
        <begin position="16"/>
        <end position="1241"/>
    </location>
</feature>
<feature type="region of interest" description="Disordered" evidence="11">
    <location>
        <begin position="394"/>
        <end position="603"/>
    </location>
</feature>
<dbReference type="Gene3D" id="3.40.50.200">
    <property type="entry name" value="Peptidase S8/S53 domain"/>
    <property type="match status" value="1"/>
</dbReference>
<dbReference type="GO" id="GO:0006508">
    <property type="term" value="P:proteolysis"/>
    <property type="evidence" value="ECO:0007669"/>
    <property type="project" value="UniProtKB-KW"/>
</dbReference>
<keyword evidence="3 9" id="KW-0378">Hydrolase</keyword>
<dbReference type="EC" id="3.4.21.62" evidence="7"/>
<dbReference type="GO" id="GO:0004252">
    <property type="term" value="F:serine-type endopeptidase activity"/>
    <property type="evidence" value="ECO:0007669"/>
    <property type="project" value="UniProtKB-UniRule"/>
</dbReference>
<comment type="similarity">
    <text evidence="1 9 10">Belongs to the peptidase S8 family.</text>
</comment>
<dbReference type="CDD" id="cd07473">
    <property type="entry name" value="Peptidases_S8_Subtilisin_like"/>
    <property type="match status" value="1"/>
</dbReference>
<feature type="active site" description="Charge relay system" evidence="8 9">
    <location>
        <position position="729"/>
    </location>
</feature>
<evidence type="ECO:0000256" key="3">
    <source>
        <dbReference type="ARBA" id="ARBA00022801"/>
    </source>
</evidence>
<evidence type="ECO:0000256" key="6">
    <source>
        <dbReference type="ARBA" id="ARBA00023529"/>
    </source>
</evidence>
<feature type="compositionally biased region" description="Low complexity" evidence="11">
    <location>
        <begin position="85"/>
        <end position="105"/>
    </location>
</feature>
<dbReference type="InterPro" id="IPR023827">
    <property type="entry name" value="Peptidase_S8_Asp-AS"/>
</dbReference>
<dbReference type="InterPro" id="IPR034204">
    <property type="entry name" value="PfSUB1-like_cat_dom"/>
</dbReference>
<evidence type="ECO:0000256" key="1">
    <source>
        <dbReference type="ARBA" id="ARBA00011073"/>
    </source>
</evidence>
<evidence type="ECO:0000256" key="12">
    <source>
        <dbReference type="SAM" id="SignalP"/>
    </source>
</evidence>
<feature type="compositionally biased region" description="Low complexity" evidence="11">
    <location>
        <begin position="51"/>
        <end position="69"/>
    </location>
</feature>
<feature type="region of interest" description="Disordered" evidence="11">
    <location>
        <begin position="42"/>
        <end position="220"/>
    </location>
</feature>
<evidence type="ECO:0000313" key="14">
    <source>
        <dbReference type="EMBL" id="CDJ28382.1"/>
    </source>
</evidence>
<protein>
    <recommendedName>
        <fullName evidence="7">subtilisin</fullName>
        <ecNumber evidence="7">3.4.21.62</ecNumber>
    </recommendedName>
</protein>
<keyword evidence="15" id="KW-1185">Reference proteome</keyword>
<keyword evidence="2 9" id="KW-0645">Protease</keyword>
<dbReference type="PRINTS" id="PR00723">
    <property type="entry name" value="SUBTILISIN"/>
</dbReference>
<dbReference type="PANTHER" id="PTHR43399">
    <property type="entry name" value="SUBTILISIN-RELATED"/>
    <property type="match status" value="1"/>
</dbReference>
<name>U6JWH3_9EIME</name>
<dbReference type="InterPro" id="IPR036852">
    <property type="entry name" value="Peptidase_S8/S53_dom_sf"/>
</dbReference>
<feature type="compositionally biased region" description="Low complexity" evidence="11">
    <location>
        <begin position="433"/>
        <end position="451"/>
    </location>
</feature>
<dbReference type="AlphaFoldDB" id="U6JWH3"/>
<dbReference type="VEuPathDB" id="ToxoDB:EMH_0040400"/>
<evidence type="ECO:0000256" key="2">
    <source>
        <dbReference type="ARBA" id="ARBA00022670"/>
    </source>
</evidence>
<gene>
    <name evidence="14" type="ORF">EMH_0040400</name>
</gene>
<keyword evidence="5" id="KW-0865">Zymogen</keyword>
<dbReference type="PROSITE" id="PS00136">
    <property type="entry name" value="SUBTILASE_ASP"/>
    <property type="match status" value="1"/>
</dbReference>
<evidence type="ECO:0000256" key="7">
    <source>
        <dbReference type="ARBA" id="ARBA00023619"/>
    </source>
</evidence>
<evidence type="ECO:0000256" key="11">
    <source>
        <dbReference type="SAM" id="MobiDB-lite"/>
    </source>
</evidence>
<dbReference type="OrthoDB" id="354734at2759"/>
<feature type="compositionally biased region" description="Low complexity" evidence="11">
    <location>
        <begin position="122"/>
        <end position="191"/>
    </location>
</feature>
<evidence type="ECO:0000259" key="13">
    <source>
        <dbReference type="Pfam" id="PF00082"/>
    </source>
</evidence>
<dbReference type="InterPro" id="IPR051048">
    <property type="entry name" value="Peptidase_S8/S53_subtilisin"/>
</dbReference>
<accession>U6JWH3</accession>
<dbReference type="Pfam" id="PF00082">
    <property type="entry name" value="Peptidase_S8"/>
    <property type="match status" value="1"/>
</dbReference>
<feature type="compositionally biased region" description="Basic and acidic residues" evidence="11">
    <location>
        <begin position="460"/>
        <end position="473"/>
    </location>
</feature>
<feature type="region of interest" description="Disordered" evidence="11">
    <location>
        <begin position="1090"/>
        <end position="1129"/>
    </location>
</feature>
<evidence type="ECO:0000256" key="9">
    <source>
        <dbReference type="PROSITE-ProRule" id="PRU01240"/>
    </source>
</evidence>
<dbReference type="InterPro" id="IPR023828">
    <property type="entry name" value="Peptidase_S8_Ser-AS"/>
</dbReference>
<dbReference type="RefSeq" id="XP_013350956.1">
    <property type="nucleotide sequence ID" value="XM_013495502.1"/>
</dbReference>
<dbReference type="PROSITE" id="PS00138">
    <property type="entry name" value="SUBTILASE_SER"/>
    <property type="match status" value="1"/>
</dbReference>
<feature type="active site" description="Charge relay system" evidence="8 9">
    <location>
        <position position="1003"/>
    </location>
</feature>
<reference evidence="14" key="2">
    <citation type="submission" date="2013-10" db="EMBL/GenBank/DDBJ databases">
        <authorList>
            <person name="Aslett M."/>
        </authorList>
    </citation>
    <scope>NUCLEOTIDE SEQUENCE [LARGE SCALE GENOMIC DNA]</scope>
    <source>
        <strain evidence="14">Houghton</strain>
    </source>
</reference>
<comment type="catalytic activity">
    <reaction evidence="6">
        <text>Hydrolysis of proteins with broad specificity for peptide bonds, and a preference for a large uncharged residue in P1. Hydrolyzes peptide amides.</text>
        <dbReference type="EC" id="3.4.21.62"/>
    </reaction>
</comment>
<feature type="compositionally biased region" description="Polar residues" evidence="11">
    <location>
        <begin position="492"/>
        <end position="501"/>
    </location>
</feature>
<dbReference type="EMBL" id="HG681343">
    <property type="protein sequence ID" value="CDJ28382.1"/>
    <property type="molecule type" value="Genomic_DNA"/>
</dbReference>
<dbReference type="SUPFAM" id="SSF52743">
    <property type="entry name" value="Subtilisin-like"/>
    <property type="match status" value="1"/>
</dbReference>
<dbReference type="PROSITE" id="PS00137">
    <property type="entry name" value="SUBTILASE_HIS"/>
    <property type="match status" value="1"/>
</dbReference>
<feature type="compositionally biased region" description="Low complexity" evidence="11">
    <location>
        <begin position="394"/>
        <end position="403"/>
    </location>
</feature>
<evidence type="ECO:0000256" key="8">
    <source>
        <dbReference type="PIRSR" id="PIRSR615500-1"/>
    </source>
</evidence>
<dbReference type="PROSITE" id="PS51892">
    <property type="entry name" value="SUBTILASE"/>
    <property type="match status" value="1"/>
</dbReference>
<feature type="domain" description="Peptidase S8/S53" evidence="13">
    <location>
        <begin position="723"/>
        <end position="1036"/>
    </location>
</feature>
<dbReference type="InterPro" id="IPR000209">
    <property type="entry name" value="Peptidase_S8/S53_dom"/>
</dbReference>
<feature type="active site" description="Charge relay system" evidence="8 9">
    <location>
        <position position="784"/>
    </location>
</feature>
<keyword evidence="12" id="KW-0732">Signal</keyword>
<organism evidence="14 15">
    <name type="scientific">Eimeria mitis</name>
    <dbReference type="NCBI Taxonomy" id="44415"/>
    <lineage>
        <taxon>Eukaryota</taxon>
        <taxon>Sar</taxon>
        <taxon>Alveolata</taxon>
        <taxon>Apicomplexa</taxon>
        <taxon>Conoidasida</taxon>
        <taxon>Coccidia</taxon>
        <taxon>Eucoccidiorida</taxon>
        <taxon>Eimeriorina</taxon>
        <taxon>Eimeriidae</taxon>
        <taxon>Eimeria</taxon>
    </lineage>
</organism>
<dbReference type="PANTHER" id="PTHR43399:SF4">
    <property type="entry name" value="CELL WALL-ASSOCIATED PROTEASE"/>
    <property type="match status" value="1"/>
</dbReference>
<proteinExistence type="inferred from homology"/>
<feature type="signal peptide" evidence="12">
    <location>
        <begin position="1"/>
        <end position="15"/>
    </location>
</feature>
<dbReference type="Proteomes" id="UP000030744">
    <property type="component" value="Unassembled WGS sequence"/>
</dbReference>
<dbReference type="GeneID" id="25378784"/>
<reference evidence="14" key="1">
    <citation type="submission" date="2013-10" db="EMBL/GenBank/DDBJ databases">
        <title>Genomic analysis of the causative agents of coccidiosis in chickens.</title>
        <authorList>
            <person name="Reid A.J."/>
            <person name="Blake D."/>
            <person name="Billington K."/>
            <person name="Browne H."/>
            <person name="Dunn M."/>
            <person name="Hung S."/>
            <person name="Kawahara F."/>
            <person name="Miranda-Saavedra D."/>
            <person name="Mourier T."/>
            <person name="Nagra H."/>
            <person name="Otto T.D."/>
            <person name="Rawlings N."/>
            <person name="Sanchez A."/>
            <person name="Sanders M."/>
            <person name="Subramaniam C."/>
            <person name="Tay Y."/>
            <person name="Dear P."/>
            <person name="Doerig C."/>
            <person name="Gruber A."/>
            <person name="Parkinson J."/>
            <person name="Shirley M."/>
            <person name="Wan K.L."/>
            <person name="Berriman M."/>
            <person name="Tomley F."/>
            <person name="Pain A."/>
        </authorList>
    </citation>
    <scope>NUCLEOTIDE SEQUENCE [LARGE SCALE GENOMIC DNA]</scope>
    <source>
        <strain evidence="14">Houghton</strain>
    </source>
</reference>
<feature type="compositionally biased region" description="Basic residues" evidence="11">
    <location>
        <begin position="537"/>
        <end position="546"/>
    </location>
</feature>
<feature type="compositionally biased region" description="Low complexity" evidence="11">
    <location>
        <begin position="1090"/>
        <end position="1109"/>
    </location>
</feature>
<feature type="region of interest" description="Disordered" evidence="11">
    <location>
        <begin position="1178"/>
        <end position="1212"/>
    </location>
</feature>